<name>A0A1F8H5E4_9BACT</name>
<dbReference type="EMBL" id="MGKW01000047">
    <property type="protein sequence ID" value="OGN32811.1"/>
    <property type="molecule type" value="Genomic_DNA"/>
</dbReference>
<protein>
    <submittedName>
        <fullName evidence="1">Uncharacterized protein</fullName>
    </submittedName>
</protein>
<evidence type="ECO:0000313" key="2">
    <source>
        <dbReference type="Proteomes" id="UP000178155"/>
    </source>
</evidence>
<sequence length="222" mass="24829">MQCLEMQGQEGCFGCGAPTRLCEECRMVPVDVPAVGFCSRCLVNKLRAETASTQNIEPSTSVECQIVRRIIRIEMCLATQGQEGCRNCLAPSRLCEKCKERPCQIRQYGMCLRCSVEEFGDGWDLVQAMATLPDINEISSAVQETSTTEAPVDGNSEEFLQAHIPKSLRLLARHQRLSVAFLSRRLKISETQAQIILSRCEKEGLTDRIETDEATFYEGKPE</sequence>
<reference evidence="1 2" key="1">
    <citation type="journal article" date="2016" name="Nat. Commun.">
        <title>Thousands of microbial genomes shed light on interconnected biogeochemical processes in an aquifer system.</title>
        <authorList>
            <person name="Anantharaman K."/>
            <person name="Brown C.T."/>
            <person name="Hug L.A."/>
            <person name="Sharon I."/>
            <person name="Castelle C.J."/>
            <person name="Probst A.J."/>
            <person name="Thomas B.C."/>
            <person name="Singh A."/>
            <person name="Wilkins M.J."/>
            <person name="Karaoz U."/>
            <person name="Brodie E.L."/>
            <person name="Williams K.H."/>
            <person name="Hubbard S.S."/>
            <person name="Banfield J.F."/>
        </authorList>
    </citation>
    <scope>NUCLEOTIDE SEQUENCE [LARGE SCALE GENOMIC DNA]</scope>
</reference>
<proteinExistence type="predicted"/>
<evidence type="ECO:0000313" key="1">
    <source>
        <dbReference type="EMBL" id="OGN32811.1"/>
    </source>
</evidence>
<dbReference type="AlphaFoldDB" id="A0A1F8H5E4"/>
<accession>A0A1F8H5E4</accession>
<gene>
    <name evidence="1" type="ORF">A3I39_02865</name>
</gene>
<organism evidence="1 2">
    <name type="scientific">Candidatus Yanofskybacteria bacterium RIFCSPLOWO2_02_FULL_47_9b</name>
    <dbReference type="NCBI Taxonomy" id="1802708"/>
    <lineage>
        <taxon>Bacteria</taxon>
        <taxon>Candidatus Yanofskyibacteriota</taxon>
    </lineage>
</organism>
<dbReference type="Proteomes" id="UP000178155">
    <property type="component" value="Unassembled WGS sequence"/>
</dbReference>
<comment type="caution">
    <text evidence="1">The sequence shown here is derived from an EMBL/GenBank/DDBJ whole genome shotgun (WGS) entry which is preliminary data.</text>
</comment>